<dbReference type="EMBL" id="AAGVVM010000016">
    <property type="protein sequence ID" value="EBS5458208.1"/>
    <property type="molecule type" value="Genomic_DNA"/>
</dbReference>
<dbReference type="AlphaFoldDB" id="A0A5V0B6P8"/>
<feature type="region of interest" description="Disordered" evidence="1">
    <location>
        <begin position="1"/>
        <end position="30"/>
    </location>
</feature>
<proteinExistence type="predicted"/>
<sequence>MSTAPDTVPKASEQPVSEKPGKAFSSNTSAKSQKQRLDAFKAVGMDLKKAFFGHDTLKKLAVIYEAQYGRPLDTNDMSYEVLGDLLSYCVNKCYNSKSMEAERKKNIPMLRAATTPAGQLLYRYHQMATSVDGEELDVTTDKFNVENKRGQQYFPHISTMNVEFSQFPLWAEKRKCPEAGQGKQEWLPRDIQILRDRDKIHRQIIEWNDQAKADREADTLDK</sequence>
<organism evidence="2">
    <name type="scientific">Salmonella enteritidis</name>
    <dbReference type="NCBI Taxonomy" id="149539"/>
    <lineage>
        <taxon>Bacteria</taxon>
        <taxon>Pseudomonadati</taxon>
        <taxon>Pseudomonadota</taxon>
        <taxon>Gammaproteobacteria</taxon>
        <taxon>Enterobacterales</taxon>
        <taxon>Enterobacteriaceae</taxon>
        <taxon>Salmonella</taxon>
    </lineage>
</organism>
<gene>
    <name evidence="2" type="ORF">DUU06_10895</name>
</gene>
<evidence type="ECO:0000256" key="1">
    <source>
        <dbReference type="SAM" id="MobiDB-lite"/>
    </source>
</evidence>
<name>A0A5V0B6P8_SALEN</name>
<reference evidence="2" key="1">
    <citation type="submission" date="2018-07" db="EMBL/GenBank/DDBJ databases">
        <authorList>
            <person name="Ashton P.M."/>
            <person name="Dallman T."/>
            <person name="Nair S."/>
            <person name="De Pinna E."/>
            <person name="Peters T."/>
            <person name="Grant K."/>
        </authorList>
    </citation>
    <scope>NUCLEOTIDE SEQUENCE</scope>
    <source>
        <strain evidence="2">245081</strain>
    </source>
</reference>
<accession>A0A5V0B6P8</accession>
<protein>
    <submittedName>
        <fullName evidence="2">Uncharacterized protein</fullName>
    </submittedName>
</protein>
<evidence type="ECO:0000313" key="2">
    <source>
        <dbReference type="EMBL" id="EBS5458208.1"/>
    </source>
</evidence>
<comment type="caution">
    <text evidence="2">The sequence shown here is derived from an EMBL/GenBank/DDBJ whole genome shotgun (WGS) entry which is preliminary data.</text>
</comment>